<dbReference type="EMBL" id="JAWCTQ010000016">
    <property type="protein sequence ID" value="MDT9683388.1"/>
    <property type="molecule type" value="Genomic_DNA"/>
</dbReference>
<evidence type="ECO:0000313" key="2">
    <source>
        <dbReference type="Proteomes" id="UP001250181"/>
    </source>
</evidence>
<sequence length="82" mass="9143">MNNLQMKNEIPDNDKQTVKLMFDATFSDGTHIENGSVTITRADWLNMTGTQKLDKIAKTMSDRLLESMSTYVAPADTTTEGN</sequence>
<name>A0ABU3QKU4_9ACTN</name>
<comment type="caution">
    <text evidence="1">The sequence shown here is derived from an EMBL/GenBank/DDBJ whole genome shotgun (WGS) entry which is preliminary data.</text>
</comment>
<gene>
    <name evidence="1" type="ORF">RND61_15085</name>
</gene>
<keyword evidence="2" id="KW-1185">Reference proteome</keyword>
<accession>A0ABU3QKU4</accession>
<proteinExistence type="predicted"/>
<dbReference type="RefSeq" id="WP_315878462.1">
    <property type="nucleotide sequence ID" value="NZ_JAWCTQ010000016.1"/>
</dbReference>
<protein>
    <submittedName>
        <fullName evidence="1">Uncharacterized protein</fullName>
    </submittedName>
</protein>
<organism evidence="1 2">
    <name type="scientific">Streptomyces tamarix</name>
    <dbReference type="NCBI Taxonomy" id="3078565"/>
    <lineage>
        <taxon>Bacteria</taxon>
        <taxon>Bacillati</taxon>
        <taxon>Actinomycetota</taxon>
        <taxon>Actinomycetes</taxon>
        <taxon>Kitasatosporales</taxon>
        <taxon>Streptomycetaceae</taxon>
        <taxon>Streptomyces</taxon>
    </lineage>
</organism>
<evidence type="ECO:0000313" key="1">
    <source>
        <dbReference type="EMBL" id="MDT9683388.1"/>
    </source>
</evidence>
<reference evidence="1 2" key="1">
    <citation type="submission" date="2023-09" db="EMBL/GenBank/DDBJ databases">
        <title>Streptomyces sp. nov.: A antagonism against Alternaria gaisen Producing Streptochlin, Isolated from Tamarix root soil.</title>
        <authorList>
            <person name="Chen Y."/>
        </authorList>
    </citation>
    <scope>NUCLEOTIDE SEQUENCE [LARGE SCALE GENOMIC DNA]</scope>
    <source>
        <strain evidence="1 2">TRM76323</strain>
    </source>
</reference>
<dbReference type="Proteomes" id="UP001250181">
    <property type="component" value="Unassembled WGS sequence"/>
</dbReference>